<feature type="region of interest" description="Disordered" evidence="1">
    <location>
        <begin position="49"/>
        <end position="108"/>
    </location>
</feature>
<protein>
    <submittedName>
        <fullName evidence="2">Uncharacterized protein</fullName>
    </submittedName>
</protein>
<reference evidence="2" key="1">
    <citation type="submission" date="2013-04" db="EMBL/GenBank/DDBJ databases">
        <authorList>
            <person name="Qu J."/>
            <person name="Murali S.C."/>
            <person name="Bandaranaike D."/>
            <person name="Bellair M."/>
            <person name="Blankenburg K."/>
            <person name="Chao H."/>
            <person name="Dinh H."/>
            <person name="Doddapaneni H."/>
            <person name="Downs B."/>
            <person name="Dugan-Rocha S."/>
            <person name="Elkadiri S."/>
            <person name="Gnanaolivu R.D."/>
            <person name="Hernandez B."/>
            <person name="Javaid M."/>
            <person name="Jayaseelan J.C."/>
            <person name="Lee S."/>
            <person name="Li M."/>
            <person name="Ming W."/>
            <person name="Munidasa M."/>
            <person name="Muniz J."/>
            <person name="Nguyen L."/>
            <person name="Ongeri F."/>
            <person name="Osuji N."/>
            <person name="Pu L.-L."/>
            <person name="Puazo M."/>
            <person name="Qu C."/>
            <person name="Quiroz J."/>
            <person name="Raj R."/>
            <person name="Weissenberger G."/>
            <person name="Xin Y."/>
            <person name="Zou X."/>
            <person name="Han Y."/>
            <person name="Richards S."/>
            <person name="Worley K."/>
            <person name="Muzny D."/>
            <person name="Gibbs R."/>
        </authorList>
    </citation>
    <scope>NUCLEOTIDE SEQUENCE</scope>
    <source>
        <strain evidence="2">Sampled in the wild</strain>
    </source>
</reference>
<dbReference type="EMBL" id="KZ308794">
    <property type="protein sequence ID" value="KAG8234284.1"/>
    <property type="molecule type" value="Genomic_DNA"/>
</dbReference>
<dbReference type="AlphaFoldDB" id="A0A8K0KHE3"/>
<organism evidence="2 3">
    <name type="scientific">Ladona fulva</name>
    <name type="common">Scarce chaser dragonfly</name>
    <name type="synonym">Libellula fulva</name>
    <dbReference type="NCBI Taxonomy" id="123851"/>
    <lineage>
        <taxon>Eukaryota</taxon>
        <taxon>Metazoa</taxon>
        <taxon>Ecdysozoa</taxon>
        <taxon>Arthropoda</taxon>
        <taxon>Hexapoda</taxon>
        <taxon>Insecta</taxon>
        <taxon>Pterygota</taxon>
        <taxon>Palaeoptera</taxon>
        <taxon>Odonata</taxon>
        <taxon>Epiprocta</taxon>
        <taxon>Anisoptera</taxon>
        <taxon>Libelluloidea</taxon>
        <taxon>Libellulidae</taxon>
        <taxon>Ladona</taxon>
    </lineage>
</organism>
<name>A0A8K0KHE3_LADFU</name>
<comment type="caution">
    <text evidence="2">The sequence shown here is derived from an EMBL/GenBank/DDBJ whole genome shotgun (WGS) entry which is preliminary data.</text>
</comment>
<dbReference type="Proteomes" id="UP000792457">
    <property type="component" value="Unassembled WGS sequence"/>
</dbReference>
<reference evidence="2" key="2">
    <citation type="submission" date="2017-10" db="EMBL/GenBank/DDBJ databases">
        <title>Ladona fulva Genome sequencing and assembly.</title>
        <authorList>
            <person name="Murali S."/>
            <person name="Richards S."/>
            <person name="Bandaranaike D."/>
            <person name="Bellair M."/>
            <person name="Blankenburg K."/>
            <person name="Chao H."/>
            <person name="Dinh H."/>
            <person name="Doddapaneni H."/>
            <person name="Dugan-Rocha S."/>
            <person name="Elkadiri S."/>
            <person name="Gnanaolivu R."/>
            <person name="Hernandez B."/>
            <person name="Skinner E."/>
            <person name="Javaid M."/>
            <person name="Lee S."/>
            <person name="Li M."/>
            <person name="Ming W."/>
            <person name="Munidasa M."/>
            <person name="Muniz J."/>
            <person name="Nguyen L."/>
            <person name="Hughes D."/>
            <person name="Osuji N."/>
            <person name="Pu L.-L."/>
            <person name="Puazo M."/>
            <person name="Qu C."/>
            <person name="Quiroz J."/>
            <person name="Raj R."/>
            <person name="Weissenberger G."/>
            <person name="Xin Y."/>
            <person name="Zou X."/>
            <person name="Han Y."/>
            <person name="Worley K."/>
            <person name="Muzny D."/>
            <person name="Gibbs R."/>
        </authorList>
    </citation>
    <scope>NUCLEOTIDE SEQUENCE</scope>
    <source>
        <strain evidence="2">Sampled in the wild</strain>
    </source>
</reference>
<gene>
    <name evidence="2" type="ORF">J437_LFUL015009</name>
</gene>
<sequence>MSGTNIPDEARERLKARKRRYIVCNLRVYQLAFSIANFPQVIREAFRKARTSGSWQRSRTALHHDRRDVALSRRTRSRRPPHAPSSSVGPCGTPKSCNKKGEGRESLPRLFISTAVLPNSMVYKPPDDSTGHH</sequence>
<proteinExistence type="predicted"/>
<feature type="compositionally biased region" description="Basic and acidic residues" evidence="1">
    <location>
        <begin position="62"/>
        <end position="71"/>
    </location>
</feature>
<keyword evidence="3" id="KW-1185">Reference proteome</keyword>
<evidence type="ECO:0000256" key="1">
    <source>
        <dbReference type="SAM" id="MobiDB-lite"/>
    </source>
</evidence>
<evidence type="ECO:0000313" key="2">
    <source>
        <dbReference type="EMBL" id="KAG8234284.1"/>
    </source>
</evidence>
<evidence type="ECO:0000313" key="3">
    <source>
        <dbReference type="Proteomes" id="UP000792457"/>
    </source>
</evidence>
<accession>A0A8K0KHE3</accession>